<proteinExistence type="predicted"/>
<accession>A0ABZ2YAP6</accession>
<evidence type="ECO:0000313" key="2">
    <source>
        <dbReference type="EMBL" id="WZL71117.1"/>
    </source>
</evidence>
<dbReference type="Pfam" id="PF08878">
    <property type="entry name" value="HamA"/>
    <property type="match status" value="1"/>
</dbReference>
<dbReference type="RefSeq" id="WP_341878082.1">
    <property type="nucleotide sequence ID" value="NZ_CP121687.1"/>
</dbReference>
<gene>
    <name evidence="2" type="ORF">QBE51_06270</name>
</gene>
<keyword evidence="3" id="KW-1185">Reference proteome</keyword>
<feature type="domain" description="Anti-bacteriophage protein A/HamA C-terminal" evidence="1">
    <location>
        <begin position="5"/>
        <end position="289"/>
    </location>
</feature>
<sequence length="291" mass="33623">MFIQIEHDFSLDLVNENKLNIYHLRVENRKFIYRDLIGFCEGNIIQYVFNRNVVRQANTIAEIQKLFNQARKKFREVKENNDKGAGGELGELLLYLFLESHLKAPKLLSKMEIKTTRNQYVYGADGVHLYFTKDDEGKPIYQFIIGESKIKNDILDASRIAFDSIKKTIDEIDIETCLVSGEILKEVCSKEEAEAIIQMILPSEDVSDKIAIHEKAVGIFIGYTGSYDEDIANSVWNKTLNEKIKKDIERAVSTIKNKIEDLKLKGYSFYCYFLPLNNAEEDRKDILNNIL</sequence>
<reference evidence="2 3" key="1">
    <citation type="submission" date="2023-03" db="EMBL/GenBank/DDBJ databases">
        <title>Novel Species.</title>
        <authorList>
            <person name="Ma S."/>
        </authorList>
    </citation>
    <scope>NUCLEOTIDE SEQUENCE [LARGE SCALE GENOMIC DNA]</scope>
    <source>
        <strain evidence="2 3">LIND6LT2</strain>
    </source>
</reference>
<dbReference type="InterPro" id="IPR014976">
    <property type="entry name" value="AbpA_HamA_C"/>
</dbReference>
<dbReference type="Proteomes" id="UP001486565">
    <property type="component" value="Chromosome"/>
</dbReference>
<organism evidence="2 3">
    <name type="scientific">Defluviitalea saccharophila</name>
    <dbReference type="NCBI Taxonomy" id="879970"/>
    <lineage>
        <taxon>Bacteria</taxon>
        <taxon>Bacillati</taxon>
        <taxon>Bacillota</taxon>
        <taxon>Clostridia</taxon>
        <taxon>Lachnospirales</taxon>
        <taxon>Defluviitaleaceae</taxon>
        <taxon>Defluviitalea</taxon>
    </lineage>
</organism>
<dbReference type="EMBL" id="CP121687">
    <property type="protein sequence ID" value="WZL71117.1"/>
    <property type="molecule type" value="Genomic_DNA"/>
</dbReference>
<evidence type="ECO:0000313" key="3">
    <source>
        <dbReference type="Proteomes" id="UP001486565"/>
    </source>
</evidence>
<protein>
    <submittedName>
        <fullName evidence="2">DUF1837 domain-containing protein</fullName>
    </submittedName>
</protein>
<name>A0ABZ2YAP6_9FIRM</name>
<evidence type="ECO:0000259" key="1">
    <source>
        <dbReference type="Pfam" id="PF08878"/>
    </source>
</evidence>